<sequence>MSLMSHANVPLQNGKKMKKRKELDALVAKTSIKRSGDSVKKSCNVGGISSRDKLLSDSTDELEYWMSPVGCKPPRCHRRKYLIRKWACFAFLRTCSAILMFTCVIASTTVMWLFVDVREQVTSLRTELNQVVAGNQGVPDALQKCHTLSKDLQKNQTLIMNRLNGFSILFTNFSLEMSEMKTGFQTVQSQLKSSPDLVNIPLLLKDLSASVASFGSQIKDLNSTVSTLKDQNGKLDALVGSLVNNLTDTRKKLTDLSNAKFDKSDVMEKAFAVEKKAIFDVLNQISRNLSIINNTLSEKLQWTAKDQLSDHKSIENLREMNENVTARVQTLEGLCAKESNTKTSNYDSSTSFLRGSSTNLSMPLTVKSENTSEEKTIDGGENHSQSSQQMNRGPQ</sequence>
<feature type="compositionally biased region" description="Polar residues" evidence="1">
    <location>
        <begin position="382"/>
        <end position="395"/>
    </location>
</feature>
<name>E0VQV0_PEDHC</name>
<feature type="compositionally biased region" description="Basic and acidic residues" evidence="1">
    <location>
        <begin position="370"/>
        <end position="381"/>
    </location>
</feature>
<dbReference type="VEuPathDB" id="VectorBase:PHUM387410"/>
<dbReference type="OrthoDB" id="10009315at2759"/>
<dbReference type="EMBL" id="DS235442">
    <property type="protein sequence ID" value="EEB15756.1"/>
    <property type="molecule type" value="Genomic_DNA"/>
</dbReference>
<dbReference type="EnsemblMetazoa" id="PHUM387410-RA">
    <property type="protein sequence ID" value="PHUM387410-PA"/>
    <property type="gene ID" value="PHUM387410"/>
</dbReference>
<evidence type="ECO:0000313" key="3">
    <source>
        <dbReference type="EMBL" id="EEB15756.1"/>
    </source>
</evidence>
<evidence type="ECO:0000313" key="4">
    <source>
        <dbReference type="EnsemblMetazoa" id="PHUM387410-PA"/>
    </source>
</evidence>
<dbReference type="AlphaFoldDB" id="E0VQV0"/>
<gene>
    <name evidence="4" type="primary">8237287</name>
    <name evidence="3" type="ORF">Phum_PHUM387410</name>
</gene>
<evidence type="ECO:0008006" key="6">
    <source>
        <dbReference type="Google" id="ProtNLM"/>
    </source>
</evidence>
<organism>
    <name type="scientific">Pediculus humanus subsp. corporis</name>
    <name type="common">Body louse</name>
    <dbReference type="NCBI Taxonomy" id="121224"/>
    <lineage>
        <taxon>Eukaryota</taxon>
        <taxon>Metazoa</taxon>
        <taxon>Ecdysozoa</taxon>
        <taxon>Arthropoda</taxon>
        <taxon>Hexapoda</taxon>
        <taxon>Insecta</taxon>
        <taxon>Pterygota</taxon>
        <taxon>Neoptera</taxon>
        <taxon>Paraneoptera</taxon>
        <taxon>Psocodea</taxon>
        <taxon>Troctomorpha</taxon>
        <taxon>Phthiraptera</taxon>
        <taxon>Anoplura</taxon>
        <taxon>Pediculidae</taxon>
        <taxon>Pediculus</taxon>
    </lineage>
</organism>
<reference evidence="4" key="3">
    <citation type="submission" date="2021-02" db="UniProtKB">
        <authorList>
            <consortium name="EnsemblMetazoa"/>
        </authorList>
    </citation>
    <scope>IDENTIFICATION</scope>
    <source>
        <strain evidence="4">USDA</strain>
    </source>
</reference>
<dbReference type="HOGENOM" id="CLU_819567_0_0_1"/>
<feature type="region of interest" description="Disordered" evidence="1">
    <location>
        <begin position="340"/>
        <end position="395"/>
    </location>
</feature>
<proteinExistence type="predicted"/>
<feature type="transmembrane region" description="Helical" evidence="2">
    <location>
        <begin position="86"/>
        <end position="115"/>
    </location>
</feature>
<keyword evidence="2" id="KW-0812">Transmembrane</keyword>
<dbReference type="PANTHER" id="PTHR15717">
    <property type="entry name" value="PROTEIN KIAA0494"/>
    <property type="match status" value="1"/>
</dbReference>
<accession>E0VQV0</accession>
<keyword evidence="2" id="KW-1133">Transmembrane helix</keyword>
<dbReference type="PANTHER" id="PTHR15717:SF2">
    <property type="entry name" value="EF-HAND CALCIUM-BINDING DOMAIN-CONTAINING PROTEIN 14"/>
    <property type="match status" value="1"/>
</dbReference>
<dbReference type="eggNOG" id="ENOG502RXS9">
    <property type="taxonomic scope" value="Eukaryota"/>
</dbReference>
<dbReference type="InParanoid" id="E0VQV0"/>
<dbReference type="InterPro" id="IPR042352">
    <property type="entry name" value="EFCAB14"/>
</dbReference>
<dbReference type="EMBL" id="AAZO01004538">
    <property type="status" value="NOT_ANNOTATED_CDS"/>
    <property type="molecule type" value="Genomic_DNA"/>
</dbReference>
<feature type="compositionally biased region" description="Polar residues" evidence="1">
    <location>
        <begin position="341"/>
        <end position="362"/>
    </location>
</feature>
<keyword evidence="5" id="KW-1185">Reference proteome</keyword>
<evidence type="ECO:0000256" key="1">
    <source>
        <dbReference type="SAM" id="MobiDB-lite"/>
    </source>
</evidence>
<reference evidence="3" key="2">
    <citation type="submission" date="2007-04" db="EMBL/GenBank/DDBJ databases">
        <title>The genome of the human body louse.</title>
        <authorList>
            <consortium name="The Human Body Louse Genome Consortium"/>
            <person name="Kirkness E."/>
            <person name="Walenz B."/>
            <person name="Hass B."/>
            <person name="Bruggner R."/>
            <person name="Strausberg R."/>
        </authorList>
    </citation>
    <scope>NUCLEOTIDE SEQUENCE</scope>
    <source>
        <strain evidence="3">USDA</strain>
    </source>
</reference>
<protein>
    <recommendedName>
        <fullName evidence="6">EF-hand calcium-binding domain-containing protein 14</fullName>
    </recommendedName>
</protein>
<dbReference type="Proteomes" id="UP000009046">
    <property type="component" value="Unassembled WGS sequence"/>
</dbReference>
<reference evidence="3" key="1">
    <citation type="submission" date="2007-04" db="EMBL/GenBank/DDBJ databases">
        <title>Annotation of Pediculus humanus corporis strain USDA.</title>
        <authorList>
            <person name="Kirkness E."/>
            <person name="Hannick L."/>
            <person name="Hass B."/>
            <person name="Bruggner R."/>
            <person name="Lawson D."/>
            <person name="Bidwell S."/>
            <person name="Joardar V."/>
            <person name="Caler E."/>
            <person name="Walenz B."/>
            <person name="Inman J."/>
            <person name="Schobel S."/>
            <person name="Galinsky K."/>
            <person name="Amedeo P."/>
            <person name="Strausberg R."/>
        </authorList>
    </citation>
    <scope>NUCLEOTIDE SEQUENCE</scope>
    <source>
        <strain evidence="3">USDA</strain>
    </source>
</reference>
<evidence type="ECO:0000256" key="2">
    <source>
        <dbReference type="SAM" id="Phobius"/>
    </source>
</evidence>
<dbReference type="CTD" id="8237287"/>
<dbReference type="KEGG" id="phu:Phum_PHUM387410"/>
<dbReference type="STRING" id="121224.E0VQV0"/>
<evidence type="ECO:0000313" key="5">
    <source>
        <dbReference type="Proteomes" id="UP000009046"/>
    </source>
</evidence>
<dbReference type="GeneID" id="8237287"/>
<dbReference type="OMA" id="QSDMNRH"/>
<keyword evidence="2" id="KW-0472">Membrane</keyword>
<dbReference type="RefSeq" id="XP_002428494.1">
    <property type="nucleotide sequence ID" value="XM_002428449.1"/>
</dbReference>
<dbReference type="FunCoup" id="E0VQV0">
    <property type="interactions" value="4"/>
</dbReference>